<dbReference type="Proteomes" id="UP000070319">
    <property type="component" value="Unassembled WGS sequence"/>
</dbReference>
<comment type="caution">
    <text evidence="4">The sequence shown here is derived from an EMBL/GenBank/DDBJ whole genome shotgun (WGS) entry which is preliminary data.</text>
</comment>
<sequence length="372" mass="42865">MKETSIYNPFIFMKQVAIVGIQGVPAKYGGFETLVENIIGDNCCSEVRYTVFCSGKDYTTRMKTYKGAQLKYIPLFHANGVQSTPYDILSMLRCLRGYDTVIILGVSGCVFLPVFRLLYRKQLIVNIDGLEHRRAKWGKFARWFLRTSEAMAVRYADVIIADNKGIQDYVWNTYHKKAELVAYGGDHAQRNVTEERQNEILRQYGIAPGNYAVSVCRIEPENNCHLILKAFATSGKNLVFVGNWERSEYSRRLKEEYCSRKNIQMVDSVYDLDILYALRNQCRCYIHGHSAGGTNPSLVEAMFFGKPILAYDVIYNRETTENEAHYFKTSEELVELLHDSPEDGYKMREIAKQHYTWAFIAQQYKALLSSHK</sequence>
<evidence type="ECO:0000256" key="1">
    <source>
        <dbReference type="ARBA" id="ARBA00022679"/>
    </source>
</evidence>
<dbReference type="Pfam" id="PF00534">
    <property type="entry name" value="Glycos_transf_1"/>
    <property type="match status" value="1"/>
</dbReference>
<proteinExistence type="predicted"/>
<reference evidence="4 5" key="1">
    <citation type="submission" date="2016-02" db="EMBL/GenBank/DDBJ databases">
        <authorList>
            <person name="Wen L."/>
            <person name="He K."/>
            <person name="Yang H."/>
        </authorList>
    </citation>
    <scope>NUCLEOTIDE SEQUENCE [LARGE SCALE GENOMIC DNA]</scope>
    <source>
        <strain evidence="4 5">KLE1704</strain>
    </source>
</reference>
<feature type="domain" description="DUF1972" evidence="3">
    <location>
        <begin position="13"/>
        <end position="186"/>
    </location>
</feature>
<dbReference type="SUPFAM" id="SSF53756">
    <property type="entry name" value="UDP-Glycosyltransferase/glycogen phosphorylase"/>
    <property type="match status" value="1"/>
</dbReference>
<evidence type="ECO:0000259" key="2">
    <source>
        <dbReference type="Pfam" id="PF00534"/>
    </source>
</evidence>
<evidence type="ECO:0000259" key="3">
    <source>
        <dbReference type="Pfam" id="PF09314"/>
    </source>
</evidence>
<accession>A0A139LUG6</accession>
<dbReference type="Gene3D" id="3.40.50.2000">
    <property type="entry name" value="Glycogen Phosphorylase B"/>
    <property type="match status" value="2"/>
</dbReference>
<gene>
    <name evidence="4" type="ORF">HMPREF2531_00336</name>
</gene>
<evidence type="ECO:0000313" key="4">
    <source>
        <dbReference type="EMBL" id="KXT55088.1"/>
    </source>
</evidence>
<evidence type="ECO:0000313" key="5">
    <source>
        <dbReference type="Proteomes" id="UP000070319"/>
    </source>
</evidence>
<feature type="domain" description="Glycosyl transferase family 1" evidence="2">
    <location>
        <begin position="201"/>
        <end position="344"/>
    </location>
</feature>
<organism evidence="4">
    <name type="scientific">Bacteroides intestinalis</name>
    <dbReference type="NCBI Taxonomy" id="329854"/>
    <lineage>
        <taxon>Bacteria</taxon>
        <taxon>Pseudomonadati</taxon>
        <taxon>Bacteroidota</taxon>
        <taxon>Bacteroidia</taxon>
        <taxon>Bacteroidales</taxon>
        <taxon>Bacteroidaceae</taxon>
        <taxon>Bacteroides</taxon>
    </lineage>
</organism>
<dbReference type="InterPro" id="IPR001296">
    <property type="entry name" value="Glyco_trans_1"/>
</dbReference>
<dbReference type="PATRIC" id="fig|329854.7.peg.340"/>
<dbReference type="PANTHER" id="PTHR46401:SF2">
    <property type="entry name" value="GLYCOSYLTRANSFERASE WBBK-RELATED"/>
    <property type="match status" value="1"/>
</dbReference>
<dbReference type="GO" id="GO:0016757">
    <property type="term" value="F:glycosyltransferase activity"/>
    <property type="evidence" value="ECO:0007669"/>
    <property type="project" value="InterPro"/>
</dbReference>
<name>A0A139LUG6_9BACE</name>
<dbReference type="EMBL" id="LTDF01000032">
    <property type="protein sequence ID" value="KXT55088.1"/>
    <property type="molecule type" value="Genomic_DNA"/>
</dbReference>
<keyword evidence="1 4" id="KW-0808">Transferase</keyword>
<dbReference type="AlphaFoldDB" id="A0A139LUG6"/>
<dbReference type="Pfam" id="PF09314">
    <property type="entry name" value="DUF1972"/>
    <property type="match status" value="1"/>
</dbReference>
<dbReference type="PANTHER" id="PTHR46401">
    <property type="entry name" value="GLYCOSYLTRANSFERASE WBBK-RELATED"/>
    <property type="match status" value="1"/>
</dbReference>
<dbReference type="InterPro" id="IPR015393">
    <property type="entry name" value="DUF1972"/>
</dbReference>
<protein>
    <submittedName>
        <fullName evidence="4">Glycosyltransferase, group 1 family protein</fullName>
    </submittedName>
</protein>